<accession>A0A9W8RV21</accession>
<dbReference type="Proteomes" id="UP001152049">
    <property type="component" value="Unassembled WGS sequence"/>
</dbReference>
<dbReference type="InterPro" id="IPR010730">
    <property type="entry name" value="HET"/>
</dbReference>
<evidence type="ECO:0000313" key="3">
    <source>
        <dbReference type="Proteomes" id="UP001152049"/>
    </source>
</evidence>
<evidence type="ECO:0000259" key="1">
    <source>
        <dbReference type="Pfam" id="PF06985"/>
    </source>
</evidence>
<dbReference type="OrthoDB" id="2157530at2759"/>
<evidence type="ECO:0000313" key="2">
    <source>
        <dbReference type="EMBL" id="KAJ4257317.1"/>
    </source>
</evidence>
<comment type="caution">
    <text evidence="2">The sequence shown here is derived from an EMBL/GenBank/DDBJ whole genome shotgun (WGS) entry which is preliminary data.</text>
</comment>
<reference evidence="2" key="1">
    <citation type="submission" date="2022-09" db="EMBL/GenBank/DDBJ databases">
        <title>Fusarium specimens isolated from Avocado Roots.</title>
        <authorList>
            <person name="Stajich J."/>
            <person name="Roper C."/>
            <person name="Heimlech-Rivalta G."/>
        </authorList>
    </citation>
    <scope>NUCLEOTIDE SEQUENCE</scope>
    <source>
        <strain evidence="2">CF00136</strain>
    </source>
</reference>
<dbReference type="InterPro" id="IPR052895">
    <property type="entry name" value="HetReg/Transcr_Mod"/>
</dbReference>
<protein>
    <recommendedName>
        <fullName evidence="1">Heterokaryon incompatibility domain-containing protein</fullName>
    </recommendedName>
</protein>
<gene>
    <name evidence="2" type="ORF">NW762_008435</name>
</gene>
<feature type="domain" description="Heterokaryon incompatibility" evidence="1">
    <location>
        <begin position="47"/>
        <end position="228"/>
    </location>
</feature>
<proteinExistence type="predicted"/>
<dbReference type="AlphaFoldDB" id="A0A9W8RV21"/>
<dbReference type="Pfam" id="PF06985">
    <property type="entry name" value="HET"/>
    <property type="match status" value="1"/>
</dbReference>
<dbReference type="PANTHER" id="PTHR24148">
    <property type="entry name" value="ANKYRIN REPEAT DOMAIN-CONTAINING PROTEIN 39 HOMOLOG-RELATED"/>
    <property type="match status" value="1"/>
</dbReference>
<dbReference type="EMBL" id="JAOQAZ010000017">
    <property type="protein sequence ID" value="KAJ4257317.1"/>
    <property type="molecule type" value="Genomic_DNA"/>
</dbReference>
<sequence>MSAGLQNSIYTPLDRSRREIRLIEILSVKPTIVCTLSTVSLDDNPRFSALSYLWGDAGNTKHITVNGITKGVTPSLANALEYIPYHWKKAFPGRNFKSFRLWADALCINQDDNQEKGHQVQLMKVIYPTAELVFSCLDIGARESDVRSAFHSFETITKGAIEHGFISREDEFDFDPENHRQLDLEWILDHPLMFQDQPWRSQKFLAAHEAMAKVMALRYWERAWIFQEIALAKRLIIIHQFASLDLEVLLHAMHWTDAVTEKASLLGTFQVLFWQQSWRIFGSLQLIDWARKFGSSSEHLTKSVHEQMRSMLLILGGNYGVKDPKDHVYAMLGVSGLDIEPDYTNKKSLASVYIDVCAELLENGRPDLATRLCFLVGAGLALRDKGPQYELPSWVYNFPQVFRGIPEPPLLFREYEVESDIEPWGWYKSGEDAAIYGHSLFAPAGFITTIVDGTPKLDSSPASWLRFLTSVFGMICLPIRSTKGHHPLLSLARALGADNLDINVWEAPQVIRLIRVFQFLLFCKEVPFDKVFDTQALKAAEEVTAATETILGKLTEDSSKQHHERLKQHLDQDENGRKDNKEFIARVRDKGAFQADMAQGQIQQDVMVLLKAEPKVCLTESGEFVVLPRIAEKGDSVVLLKGHCRLSLIRKVDDHFVYIGDCWFSRMPKEFAEKTRSEEMKMEMIEIR</sequence>
<name>A0A9W8RV21_9HYPO</name>
<keyword evidence="3" id="KW-1185">Reference proteome</keyword>
<organism evidence="2 3">
    <name type="scientific">Fusarium torreyae</name>
    <dbReference type="NCBI Taxonomy" id="1237075"/>
    <lineage>
        <taxon>Eukaryota</taxon>
        <taxon>Fungi</taxon>
        <taxon>Dikarya</taxon>
        <taxon>Ascomycota</taxon>
        <taxon>Pezizomycotina</taxon>
        <taxon>Sordariomycetes</taxon>
        <taxon>Hypocreomycetidae</taxon>
        <taxon>Hypocreales</taxon>
        <taxon>Nectriaceae</taxon>
        <taxon>Fusarium</taxon>
    </lineage>
</organism>
<dbReference type="PANTHER" id="PTHR24148:SF73">
    <property type="entry name" value="HET DOMAIN PROTEIN (AFU_ORTHOLOGUE AFUA_8G01020)"/>
    <property type="match status" value="1"/>
</dbReference>